<protein>
    <submittedName>
        <fullName evidence="2">Uncharacterized protein</fullName>
    </submittedName>
</protein>
<evidence type="ECO:0000256" key="1">
    <source>
        <dbReference type="SAM" id="SignalP"/>
    </source>
</evidence>
<dbReference type="InterPro" id="IPR023833">
    <property type="entry name" value="Signal_pept_SipW-depend-type"/>
</dbReference>
<evidence type="ECO:0000313" key="3">
    <source>
        <dbReference type="Proteomes" id="UP000034246"/>
    </source>
</evidence>
<proteinExistence type="predicted"/>
<gene>
    <name evidence="2" type="ORF">UT39_C0008G0041</name>
</gene>
<dbReference type="AlphaFoldDB" id="A0A0G0N7H6"/>
<dbReference type="STRING" id="1618550.UT39_C0008G0041"/>
<organism evidence="2 3">
    <name type="scientific">Candidatus Woesebacteria bacterium GW2011_GWA1_39_21</name>
    <dbReference type="NCBI Taxonomy" id="1618550"/>
    <lineage>
        <taxon>Bacteria</taxon>
        <taxon>Candidatus Woeseibacteriota</taxon>
    </lineage>
</organism>
<accession>A0A0G0N7H6</accession>
<feature type="chain" id="PRO_5002533656" evidence="1">
    <location>
        <begin position="27"/>
        <end position="426"/>
    </location>
</feature>
<evidence type="ECO:0000313" key="2">
    <source>
        <dbReference type="EMBL" id="KKR11408.1"/>
    </source>
</evidence>
<dbReference type="Proteomes" id="UP000034246">
    <property type="component" value="Unassembled WGS sequence"/>
</dbReference>
<comment type="caution">
    <text evidence="2">The sequence shown here is derived from an EMBL/GenBank/DDBJ whole genome shotgun (WGS) entry which is preliminary data.</text>
</comment>
<dbReference type="EMBL" id="LBWP01000008">
    <property type="protein sequence ID" value="KKR11408.1"/>
    <property type="molecule type" value="Genomic_DNA"/>
</dbReference>
<sequence>MKKLLLSALSLGVVAVVAIVATQAFFSDEETSTGNTFQAGAIDLQVDSKAHYAGLVCVEGHWVQEDQQPPTTRPDLLDDPCGGTWNLKDLTIEKFFEYSDLKPGDDGENTISLHVYNNDAWGCVTINPTLNDDMSSTEPELEAGDTQDTDSIFDGELAQSMHFRIWSDMCSNTGLGAVPGDNIYQQGCDLLLTEGDGPITPRTWALAAPGLPNVFTGAVSAPLIGSNDYYLGVAWDIPTTVGNKAQTDKYMSDISFKVEQSRHNENFVCPVQEGFTPNTLRLENEQEVQGGPWNVIVDQKYVDMTYNSSGPTFDYTLVGQGLAASTQYSLIYYADGWPGNNPGALIGTHLSNADGTINTGPVINAELNMDLPTLPDGNYAIGAKIWLIPSSAYNAGTKSVTVWPPDFNTWFFEGNVYINYNDTQVP</sequence>
<name>A0A0G0N7H6_9BACT</name>
<dbReference type="NCBIfam" id="TIGR04088">
    <property type="entry name" value="cognate_SipW"/>
    <property type="match status" value="1"/>
</dbReference>
<reference evidence="2 3" key="1">
    <citation type="journal article" date="2015" name="Nature">
        <title>rRNA introns, odd ribosomes, and small enigmatic genomes across a large radiation of phyla.</title>
        <authorList>
            <person name="Brown C.T."/>
            <person name="Hug L.A."/>
            <person name="Thomas B.C."/>
            <person name="Sharon I."/>
            <person name="Castelle C.J."/>
            <person name="Singh A."/>
            <person name="Wilkins M.J."/>
            <person name="Williams K.H."/>
            <person name="Banfield J.F."/>
        </authorList>
    </citation>
    <scope>NUCLEOTIDE SEQUENCE [LARGE SCALE GENOMIC DNA]</scope>
</reference>
<feature type="signal peptide" evidence="1">
    <location>
        <begin position="1"/>
        <end position="26"/>
    </location>
</feature>
<keyword evidence="1" id="KW-0732">Signal</keyword>